<dbReference type="InterPro" id="IPR003598">
    <property type="entry name" value="Ig_sub2"/>
</dbReference>
<reference evidence="2" key="3">
    <citation type="submission" date="2025-09" db="UniProtKB">
        <authorList>
            <consortium name="Ensembl"/>
        </authorList>
    </citation>
    <scope>IDENTIFICATION</scope>
</reference>
<dbReference type="PANTHER" id="PTHR47633">
    <property type="entry name" value="IMMUNOGLOBULIN"/>
    <property type="match status" value="1"/>
</dbReference>
<dbReference type="GeneTree" id="ENSGT01110000267173"/>
<dbReference type="AlphaFoldDB" id="A0AAY4EWH7"/>
<sequence length="231" mass="26125">MYCLKSWIVLSCIHCRTTIFCDSTSTSRCTSRHRRYFYSNRERKCPTETEMKLKDLSWSKDAGRYSCEVSNEVGSDACNANVSILEPPYFTEQLEPMDVTAGDAVCLRCQVMGTPEIKVSWFKCHMTGSLPIKVTWSKDHKDIRSGGNFKISCVDNTAHLTIVKADKSDSGRYSCHASNDIGKDSCSSEVLVKGIWLIHVTVFRVCMFLTNNSCVQQDVHSTWILVHDYSS</sequence>
<proteinExistence type="predicted"/>
<dbReference type="Pfam" id="PF07679">
    <property type="entry name" value="I-set"/>
    <property type="match status" value="1"/>
</dbReference>
<dbReference type="SMART" id="SM00409">
    <property type="entry name" value="IG"/>
    <property type="match status" value="1"/>
</dbReference>
<evidence type="ECO:0000259" key="1">
    <source>
        <dbReference type="PROSITE" id="PS50835"/>
    </source>
</evidence>
<feature type="domain" description="Ig-like" evidence="1">
    <location>
        <begin position="88"/>
        <end position="193"/>
    </location>
</feature>
<keyword evidence="3" id="KW-1185">Reference proteome</keyword>
<dbReference type="PANTHER" id="PTHR47633:SF4">
    <property type="entry name" value="MYOPALLADIN ISOFORM X1"/>
    <property type="match status" value="1"/>
</dbReference>
<dbReference type="InterPro" id="IPR013098">
    <property type="entry name" value="Ig_I-set"/>
</dbReference>
<dbReference type="Ensembl" id="ENSDCDT00010072850.1">
    <property type="protein sequence ID" value="ENSDCDP00010062067.1"/>
    <property type="gene ID" value="ENSDCDG00010034149.1"/>
</dbReference>
<accession>A0AAY4EWH7</accession>
<dbReference type="FunFam" id="2.60.40.10:FF:000022">
    <property type="entry name" value="Cardiac titin"/>
    <property type="match status" value="1"/>
</dbReference>
<reference evidence="2" key="2">
    <citation type="submission" date="2025-08" db="UniProtKB">
        <authorList>
            <consortium name="Ensembl"/>
        </authorList>
    </citation>
    <scope>IDENTIFICATION</scope>
</reference>
<protein>
    <recommendedName>
        <fullName evidence="1">Ig-like domain-containing protein</fullName>
    </recommendedName>
</protein>
<dbReference type="InterPro" id="IPR013783">
    <property type="entry name" value="Ig-like_fold"/>
</dbReference>
<evidence type="ECO:0000313" key="3">
    <source>
        <dbReference type="Proteomes" id="UP000694580"/>
    </source>
</evidence>
<reference evidence="2 3" key="1">
    <citation type="submission" date="2020-06" db="EMBL/GenBank/DDBJ databases">
        <authorList>
            <consortium name="Wellcome Sanger Institute Data Sharing"/>
        </authorList>
    </citation>
    <scope>NUCLEOTIDE SEQUENCE [LARGE SCALE GENOMIC DNA]</scope>
</reference>
<dbReference type="Proteomes" id="UP000694580">
    <property type="component" value="Chromosome 9"/>
</dbReference>
<evidence type="ECO:0000313" key="2">
    <source>
        <dbReference type="Ensembl" id="ENSDCDP00010062067.1"/>
    </source>
</evidence>
<organism evidence="2 3">
    <name type="scientific">Denticeps clupeoides</name>
    <name type="common">denticle herring</name>
    <dbReference type="NCBI Taxonomy" id="299321"/>
    <lineage>
        <taxon>Eukaryota</taxon>
        <taxon>Metazoa</taxon>
        <taxon>Chordata</taxon>
        <taxon>Craniata</taxon>
        <taxon>Vertebrata</taxon>
        <taxon>Euteleostomi</taxon>
        <taxon>Actinopterygii</taxon>
        <taxon>Neopterygii</taxon>
        <taxon>Teleostei</taxon>
        <taxon>Clupei</taxon>
        <taxon>Clupeiformes</taxon>
        <taxon>Denticipitoidei</taxon>
        <taxon>Denticipitidae</taxon>
        <taxon>Denticeps</taxon>
    </lineage>
</organism>
<dbReference type="SMART" id="SM00408">
    <property type="entry name" value="IGc2"/>
    <property type="match status" value="1"/>
</dbReference>
<dbReference type="InterPro" id="IPR003599">
    <property type="entry name" value="Ig_sub"/>
</dbReference>
<dbReference type="Gene3D" id="2.60.40.10">
    <property type="entry name" value="Immunoglobulins"/>
    <property type="match status" value="3"/>
</dbReference>
<name>A0AAY4EWH7_9TELE</name>
<dbReference type="InterPro" id="IPR036179">
    <property type="entry name" value="Ig-like_dom_sf"/>
</dbReference>
<dbReference type="PROSITE" id="PS50835">
    <property type="entry name" value="IG_LIKE"/>
    <property type="match status" value="1"/>
</dbReference>
<dbReference type="InterPro" id="IPR007110">
    <property type="entry name" value="Ig-like_dom"/>
</dbReference>
<dbReference type="SUPFAM" id="SSF48726">
    <property type="entry name" value="Immunoglobulin"/>
    <property type="match status" value="2"/>
</dbReference>